<comment type="caution">
    <text evidence="3">The sequence shown here is derived from an EMBL/GenBank/DDBJ whole genome shotgun (WGS) entry which is preliminary data.</text>
</comment>
<protein>
    <submittedName>
        <fullName evidence="3">OmpW family protein</fullName>
    </submittedName>
</protein>
<dbReference type="GO" id="GO:0009279">
    <property type="term" value="C:cell outer membrane"/>
    <property type="evidence" value="ECO:0007669"/>
    <property type="project" value="UniProtKB-SubCell"/>
</dbReference>
<comment type="subcellular location">
    <subcellularLocation>
        <location evidence="1">Cell outer membrane</location>
    </subcellularLocation>
</comment>
<gene>
    <name evidence="3" type="ORF">G5S42_22620</name>
</gene>
<dbReference type="InterPro" id="IPR011250">
    <property type="entry name" value="OMP/PagP_B-barrel"/>
</dbReference>
<name>A0A7Y6N1Q0_9BURK</name>
<dbReference type="Gene3D" id="2.40.160.20">
    <property type="match status" value="1"/>
</dbReference>
<evidence type="ECO:0000256" key="2">
    <source>
        <dbReference type="SAM" id="SignalP"/>
    </source>
</evidence>
<dbReference type="AlphaFoldDB" id="A0A7Y6N1Q0"/>
<organism evidence="3 4">
    <name type="scientific">Paraburkholderia youngii</name>
    <dbReference type="NCBI Taxonomy" id="2782701"/>
    <lineage>
        <taxon>Bacteria</taxon>
        <taxon>Pseudomonadati</taxon>
        <taxon>Pseudomonadota</taxon>
        <taxon>Betaproteobacteria</taxon>
        <taxon>Burkholderiales</taxon>
        <taxon>Burkholderiaceae</taxon>
        <taxon>Paraburkholderia</taxon>
    </lineage>
</organism>
<dbReference type="EMBL" id="JAALDK010000001">
    <property type="protein sequence ID" value="NUY02431.1"/>
    <property type="molecule type" value="Genomic_DNA"/>
</dbReference>
<dbReference type="SUPFAM" id="SSF56925">
    <property type="entry name" value="OMPA-like"/>
    <property type="match status" value="1"/>
</dbReference>
<accession>A0A7Y6N1Q0</accession>
<keyword evidence="2" id="KW-0732">Signal</keyword>
<evidence type="ECO:0000313" key="3">
    <source>
        <dbReference type="EMBL" id="NUY02431.1"/>
    </source>
</evidence>
<dbReference type="PANTHER" id="PTHR36920">
    <property type="match status" value="1"/>
</dbReference>
<dbReference type="InterPro" id="IPR005618">
    <property type="entry name" value="OMPW"/>
</dbReference>
<sequence length="241" mass="25754">MVRRGHFIAVASVVVASASAHAQSAGSNVVGAGWLRLAPQTSSDPLEVGGQAVPNTGASVDNADTVGITFTHFFTDNIALETVLGIPPKFKFYGTGALAAPSINPLGDVRQWSPTLLLKYYFLSAQSRWRPYAGFGVSYIWFTNAHVSPAFQQSLSQQFTNGQSASLPTSAHVDSEWSPVFNAGVTLNFSEHWSGVLSFSYLPFGTKANLTTTLPRGGTVHSVAKVTLDPLVTLVSVNYRF</sequence>
<evidence type="ECO:0000256" key="1">
    <source>
        <dbReference type="ARBA" id="ARBA00004442"/>
    </source>
</evidence>
<evidence type="ECO:0000313" key="4">
    <source>
        <dbReference type="Proteomes" id="UP000594380"/>
    </source>
</evidence>
<reference evidence="3 4" key="1">
    <citation type="submission" date="2020-02" db="EMBL/GenBank/DDBJ databases">
        <title>Paraburkholderia simonii sp. nov. and Paraburkholderia youngii sp. nov. Brazilian and Mexican Mimosa-associated rhizobia.</title>
        <authorList>
            <person name="Mavima L."/>
            <person name="Beukes C.W."/>
            <person name="Chan W.Y."/>
            <person name="Palmer M."/>
            <person name="De Meyer S.E."/>
            <person name="James E.K."/>
            <person name="Venter S.N."/>
            <person name="Steenkamp E.T."/>
        </authorList>
    </citation>
    <scope>NUCLEOTIDE SEQUENCE [LARGE SCALE GENOMIC DNA]</scope>
    <source>
        <strain evidence="3 4">JPY169</strain>
    </source>
</reference>
<dbReference type="GO" id="GO:0055085">
    <property type="term" value="P:transmembrane transport"/>
    <property type="evidence" value="ECO:0007669"/>
    <property type="project" value="TreeGrafter"/>
</dbReference>
<feature type="signal peptide" evidence="2">
    <location>
        <begin position="1"/>
        <end position="22"/>
    </location>
</feature>
<dbReference type="Proteomes" id="UP000594380">
    <property type="component" value="Unassembled WGS sequence"/>
</dbReference>
<dbReference type="Pfam" id="PF03922">
    <property type="entry name" value="OmpW"/>
    <property type="match status" value="1"/>
</dbReference>
<proteinExistence type="predicted"/>
<feature type="chain" id="PRO_5030653670" evidence="2">
    <location>
        <begin position="23"/>
        <end position="241"/>
    </location>
</feature>
<dbReference type="PANTHER" id="PTHR36920:SF1">
    <property type="entry name" value="OUTER MEMBRANE PROTEIN W"/>
    <property type="match status" value="1"/>
</dbReference>